<feature type="domain" description="N-acetyltransferase" evidence="1">
    <location>
        <begin position="1"/>
        <end position="160"/>
    </location>
</feature>
<dbReference type="CDD" id="cd04301">
    <property type="entry name" value="NAT_SF"/>
    <property type="match status" value="1"/>
</dbReference>
<comment type="caution">
    <text evidence="2">The sequence shown here is derived from an EMBL/GenBank/DDBJ whole genome shotgun (WGS) entry which is preliminary data.</text>
</comment>
<organism evidence="2 3">
    <name type="scientific">Photobacterium chitinilyticum</name>
    <dbReference type="NCBI Taxonomy" id="2485123"/>
    <lineage>
        <taxon>Bacteria</taxon>
        <taxon>Pseudomonadati</taxon>
        <taxon>Pseudomonadota</taxon>
        <taxon>Gammaproteobacteria</taxon>
        <taxon>Vibrionales</taxon>
        <taxon>Vibrionaceae</taxon>
        <taxon>Photobacterium</taxon>
    </lineage>
</organism>
<reference evidence="2 3" key="1">
    <citation type="submission" date="2018-11" db="EMBL/GenBank/DDBJ databases">
        <title>Photobacterium sp. BEI247 sp. nov., a marine bacterium isolated from Yongle Blue Hole in the South China Sea.</title>
        <authorList>
            <person name="Wang X."/>
        </authorList>
    </citation>
    <scope>NUCLEOTIDE SEQUENCE [LARGE SCALE GENOMIC DNA]</scope>
    <source>
        <strain evidence="3">BEI247</strain>
    </source>
</reference>
<dbReference type="SUPFAM" id="SSF55729">
    <property type="entry name" value="Acyl-CoA N-acyltransferases (Nat)"/>
    <property type="match status" value="1"/>
</dbReference>
<protein>
    <submittedName>
        <fullName evidence="2">GNAT family N-acetyltransferase</fullName>
    </submittedName>
</protein>
<evidence type="ECO:0000259" key="1">
    <source>
        <dbReference type="PROSITE" id="PS51186"/>
    </source>
</evidence>
<keyword evidence="3" id="KW-1185">Reference proteome</keyword>
<accession>A0A444JWG2</accession>
<dbReference type="PANTHER" id="PTHR43415:SF5">
    <property type="entry name" value="ACETYLTRANSFERASE"/>
    <property type="match status" value="1"/>
</dbReference>
<dbReference type="EMBL" id="RJLM01000001">
    <property type="protein sequence ID" value="RWX57410.1"/>
    <property type="molecule type" value="Genomic_DNA"/>
</dbReference>
<dbReference type="Pfam" id="PF00583">
    <property type="entry name" value="Acetyltransf_1"/>
    <property type="match status" value="1"/>
</dbReference>
<sequence length="160" mass="18527">MHLDKFIERDYPQLISWISSEEFNYLWGGPVYKYPLTIKQITAHVSKAEVTPLMLRDNELEIGYIELHRESESTYRLCRVLIADESVRGKGYGKVLVNLAIDHAKKAFNATTINLAVFEHNQNAVNCYQSLGFNVIRKEAGLRSFNGDRWNLLYMELNNI</sequence>
<dbReference type="OrthoDB" id="326501at2"/>
<dbReference type="PANTHER" id="PTHR43415">
    <property type="entry name" value="SPERMIDINE N(1)-ACETYLTRANSFERASE"/>
    <property type="match status" value="1"/>
</dbReference>
<name>A0A444JWG2_9GAMM</name>
<dbReference type="PROSITE" id="PS51186">
    <property type="entry name" value="GNAT"/>
    <property type="match status" value="1"/>
</dbReference>
<evidence type="ECO:0000313" key="2">
    <source>
        <dbReference type="EMBL" id="RWX57410.1"/>
    </source>
</evidence>
<proteinExistence type="predicted"/>
<dbReference type="AlphaFoldDB" id="A0A444JWG2"/>
<dbReference type="Gene3D" id="3.40.630.30">
    <property type="match status" value="1"/>
</dbReference>
<gene>
    <name evidence="2" type="ORF">EDI28_05110</name>
</gene>
<keyword evidence="2" id="KW-0808">Transferase</keyword>
<dbReference type="InterPro" id="IPR000182">
    <property type="entry name" value="GNAT_dom"/>
</dbReference>
<evidence type="ECO:0000313" key="3">
    <source>
        <dbReference type="Proteomes" id="UP000287563"/>
    </source>
</evidence>
<dbReference type="RefSeq" id="WP_128782715.1">
    <property type="nucleotide sequence ID" value="NZ_RJLM01000001.1"/>
</dbReference>
<dbReference type="Proteomes" id="UP000287563">
    <property type="component" value="Unassembled WGS sequence"/>
</dbReference>
<dbReference type="InterPro" id="IPR016181">
    <property type="entry name" value="Acyl_CoA_acyltransferase"/>
</dbReference>
<dbReference type="GO" id="GO:0016747">
    <property type="term" value="F:acyltransferase activity, transferring groups other than amino-acyl groups"/>
    <property type="evidence" value="ECO:0007669"/>
    <property type="project" value="InterPro"/>
</dbReference>